<feature type="binding site" evidence="13">
    <location>
        <begin position="122"/>
        <end position="126"/>
    </location>
    <ligand>
        <name>UDP-N-acetyl-alpha-D-glucosamine</name>
        <dbReference type="ChEBI" id="CHEBI:57705"/>
    </ligand>
</feature>
<comment type="pathway">
    <text evidence="2 13">Cell wall biogenesis; peptidoglycan biosynthesis.</text>
</comment>
<dbReference type="PANTHER" id="PTHR43783:SF2">
    <property type="entry name" value="UDP-N-ACETYLGLUCOSAMINE 1-CARBOXYVINYLTRANSFERASE 2"/>
    <property type="match status" value="1"/>
</dbReference>
<dbReference type="InterPro" id="IPR001986">
    <property type="entry name" value="Enolpyruvate_Tfrase_dom"/>
</dbReference>
<sequence>MQKMLVEGGRLLNGKVRISGAKNSAVALLPAAILADSDVTIEGLPEISDVYTLGELLEEIGGSVSWSSSQKVHIDPSRMIAMPLPNGKVTKLRASYYFMGAMLGKFKKAVIGLPGGCYLGPRPIDQHIKGFEALGAEVTNEQGAIYLRAKELRGARIYLDVVSVGATINIMLAAVKAKGKTIIENAAKEPEIIDVATLLTSMGAKIKGVGTDVIRIEGVDSLSGCNHTIIPDRIEAGTYTIAAAAQGKEVIVDNVISQHLESVLAKLREMGVTVEESDEQLLVRPGKRLKSVDIKTLVYPGFPTDLQQPFTSLLTKAENTGVVTDTIYSARLKHIDELRRMNASIKVEGGSAIVSGPVQLEGARVRASDLRAGASLIIAGLMAEGVTEITGLDHIDRGYEKITEKLNSLGAKVWREEMTDLEIRQFQNS</sequence>
<dbReference type="NCBIfam" id="TIGR01072">
    <property type="entry name" value="murA"/>
    <property type="match status" value="1"/>
</dbReference>
<keyword evidence="10 13" id="KW-0670">Pyruvate</keyword>
<evidence type="ECO:0000256" key="13">
    <source>
        <dbReference type="HAMAP-Rule" id="MF_00111"/>
    </source>
</evidence>
<dbReference type="Proteomes" id="UP001595387">
    <property type="component" value="Unassembled WGS sequence"/>
</dbReference>
<dbReference type="Pfam" id="PF00275">
    <property type="entry name" value="EPSP_synthase"/>
    <property type="match status" value="1"/>
</dbReference>
<comment type="function">
    <text evidence="13">Cell wall formation. Adds enolpyruvyl to UDP-N-acetylglucosamine.</text>
</comment>
<comment type="caution">
    <text evidence="13">Lacks conserved residue(s) required for the propagation of feature annotation.</text>
</comment>
<feature type="binding site" evidence="13">
    <location>
        <position position="327"/>
    </location>
    <ligand>
        <name>UDP-N-acetyl-alpha-D-glucosamine</name>
        <dbReference type="ChEBI" id="CHEBI:57705"/>
    </ligand>
</feature>
<evidence type="ECO:0000313" key="16">
    <source>
        <dbReference type="Proteomes" id="UP001595387"/>
    </source>
</evidence>
<feature type="modified residue" description="2-(S-cysteinyl)pyruvic acid O-phosphothioketal" evidence="13">
    <location>
        <position position="117"/>
    </location>
</feature>
<feature type="binding site" evidence="13">
    <location>
        <begin position="22"/>
        <end position="23"/>
    </location>
    <ligand>
        <name>phosphoenolpyruvate</name>
        <dbReference type="ChEBI" id="CHEBI:58702"/>
    </ligand>
</feature>
<evidence type="ECO:0000256" key="2">
    <source>
        <dbReference type="ARBA" id="ARBA00004752"/>
    </source>
</evidence>
<evidence type="ECO:0000256" key="6">
    <source>
        <dbReference type="ARBA" id="ARBA00022960"/>
    </source>
</evidence>
<dbReference type="PANTHER" id="PTHR43783">
    <property type="entry name" value="UDP-N-ACETYLGLUCOSAMINE 1-CARBOXYVINYLTRANSFERASE"/>
    <property type="match status" value="1"/>
</dbReference>
<dbReference type="EMBL" id="JBHRRZ010000017">
    <property type="protein sequence ID" value="MFC2948928.1"/>
    <property type="molecule type" value="Genomic_DNA"/>
</dbReference>
<dbReference type="CDD" id="cd01555">
    <property type="entry name" value="UdpNAET"/>
    <property type="match status" value="1"/>
</dbReference>
<evidence type="ECO:0000259" key="14">
    <source>
        <dbReference type="Pfam" id="PF00275"/>
    </source>
</evidence>
<evidence type="ECO:0000256" key="11">
    <source>
        <dbReference type="ARBA" id="ARBA00038367"/>
    </source>
</evidence>
<evidence type="ECO:0000256" key="3">
    <source>
        <dbReference type="ARBA" id="ARBA00022490"/>
    </source>
</evidence>
<keyword evidence="6 13" id="KW-0133">Cell shape</keyword>
<evidence type="ECO:0000256" key="4">
    <source>
        <dbReference type="ARBA" id="ARBA00022618"/>
    </source>
</evidence>
<dbReference type="InterPro" id="IPR005750">
    <property type="entry name" value="UDP_GlcNAc_COvinyl_MurA"/>
</dbReference>
<dbReference type="NCBIfam" id="NF006873">
    <property type="entry name" value="PRK09369.1"/>
    <property type="match status" value="1"/>
</dbReference>
<keyword evidence="8 13" id="KW-0131">Cell cycle</keyword>
<keyword evidence="7 13" id="KW-0573">Peptidoglycan synthesis</keyword>
<keyword evidence="9 13" id="KW-0961">Cell wall biogenesis/degradation</keyword>
<keyword evidence="4 13" id="KW-0132">Cell division</keyword>
<comment type="catalytic activity">
    <reaction evidence="12 13">
        <text>phosphoenolpyruvate + UDP-N-acetyl-alpha-D-glucosamine = UDP-N-acetyl-3-O-(1-carboxyvinyl)-alpha-D-glucosamine + phosphate</text>
        <dbReference type="Rhea" id="RHEA:18681"/>
        <dbReference type="ChEBI" id="CHEBI:43474"/>
        <dbReference type="ChEBI" id="CHEBI:57705"/>
        <dbReference type="ChEBI" id="CHEBI:58702"/>
        <dbReference type="ChEBI" id="CHEBI:68483"/>
        <dbReference type="EC" id="2.5.1.7"/>
    </reaction>
</comment>
<dbReference type="SUPFAM" id="SSF55205">
    <property type="entry name" value="EPT/RTPC-like"/>
    <property type="match status" value="1"/>
</dbReference>
<comment type="caution">
    <text evidence="15">The sequence shown here is derived from an EMBL/GenBank/DDBJ whole genome shotgun (WGS) entry which is preliminary data.</text>
</comment>
<evidence type="ECO:0000256" key="9">
    <source>
        <dbReference type="ARBA" id="ARBA00023316"/>
    </source>
</evidence>
<keyword evidence="3 13" id="KW-0963">Cytoplasm</keyword>
<feature type="binding site" evidence="13">
    <location>
        <position position="305"/>
    </location>
    <ligand>
        <name>UDP-N-acetyl-alpha-D-glucosamine</name>
        <dbReference type="ChEBI" id="CHEBI:57705"/>
    </ligand>
</feature>
<evidence type="ECO:0000256" key="5">
    <source>
        <dbReference type="ARBA" id="ARBA00022679"/>
    </source>
</evidence>
<dbReference type="NCBIfam" id="NF009470">
    <property type="entry name" value="PRK12830.1"/>
    <property type="match status" value="1"/>
</dbReference>
<dbReference type="InterPro" id="IPR050068">
    <property type="entry name" value="MurA_subfamily"/>
</dbReference>
<dbReference type="GO" id="GO:0008760">
    <property type="term" value="F:UDP-N-acetylglucosamine 1-carboxyvinyltransferase activity"/>
    <property type="evidence" value="ECO:0007669"/>
    <property type="project" value="UniProtKB-EC"/>
</dbReference>
<name>A0ABV7A7L1_9BACI</name>
<feature type="active site" description="Proton donor" evidence="13">
    <location>
        <position position="117"/>
    </location>
</feature>
<evidence type="ECO:0000256" key="1">
    <source>
        <dbReference type="ARBA" id="ARBA00004496"/>
    </source>
</evidence>
<dbReference type="InterPro" id="IPR013792">
    <property type="entry name" value="RNA3'P_cycl/enolpyr_Trfase_a/b"/>
</dbReference>
<evidence type="ECO:0000256" key="7">
    <source>
        <dbReference type="ARBA" id="ARBA00022984"/>
    </source>
</evidence>
<proteinExistence type="inferred from homology"/>
<gene>
    <name evidence="13" type="primary">murA</name>
    <name evidence="15" type="ORF">ACFODW_11335</name>
</gene>
<feature type="domain" description="Enolpyruvate transferase" evidence="14">
    <location>
        <begin position="7"/>
        <end position="406"/>
    </location>
</feature>
<evidence type="ECO:0000256" key="10">
    <source>
        <dbReference type="ARBA" id="ARBA00023317"/>
    </source>
</evidence>
<evidence type="ECO:0000256" key="8">
    <source>
        <dbReference type="ARBA" id="ARBA00023306"/>
    </source>
</evidence>
<dbReference type="Gene3D" id="3.65.10.10">
    <property type="entry name" value="Enolpyruvate transferase domain"/>
    <property type="match status" value="2"/>
</dbReference>
<comment type="similarity">
    <text evidence="11 13">Belongs to the EPSP synthase family. MurA subfamily.</text>
</comment>
<dbReference type="EC" id="2.5.1.7" evidence="13"/>
<feature type="binding site" evidence="13">
    <location>
        <position position="93"/>
    </location>
    <ligand>
        <name>UDP-N-acetyl-alpha-D-glucosamine</name>
        <dbReference type="ChEBI" id="CHEBI:57705"/>
    </ligand>
</feature>
<reference evidence="16" key="1">
    <citation type="journal article" date="2019" name="Int. J. Syst. Evol. Microbiol.">
        <title>The Global Catalogue of Microorganisms (GCM) 10K type strain sequencing project: providing services to taxonomists for standard genome sequencing and annotation.</title>
        <authorList>
            <consortium name="The Broad Institute Genomics Platform"/>
            <consortium name="The Broad Institute Genome Sequencing Center for Infectious Disease"/>
            <person name="Wu L."/>
            <person name="Ma J."/>
        </authorList>
    </citation>
    <scope>NUCLEOTIDE SEQUENCE [LARGE SCALE GENOMIC DNA]</scope>
    <source>
        <strain evidence="16">KCTC 13193</strain>
    </source>
</reference>
<dbReference type="HAMAP" id="MF_00111">
    <property type="entry name" value="MurA"/>
    <property type="match status" value="1"/>
</dbReference>
<evidence type="ECO:0000313" key="15">
    <source>
        <dbReference type="EMBL" id="MFC2948928.1"/>
    </source>
</evidence>
<protein>
    <recommendedName>
        <fullName evidence="13">UDP-N-acetylglucosamine 1-carboxyvinyltransferase</fullName>
        <ecNumber evidence="13">2.5.1.7</ecNumber>
    </recommendedName>
    <alternativeName>
        <fullName evidence="13">Enoylpyruvate transferase</fullName>
    </alternativeName>
    <alternativeName>
        <fullName evidence="13">UDP-N-acetylglucosamine enolpyruvyl transferase</fullName>
        <shortName evidence="13">EPT</shortName>
    </alternativeName>
</protein>
<comment type="subcellular location">
    <subcellularLocation>
        <location evidence="1 13">Cytoplasm</location>
    </subcellularLocation>
</comment>
<keyword evidence="16" id="KW-1185">Reference proteome</keyword>
<organism evidence="15 16">
    <name type="scientific">Virgibacillus sediminis</name>
    <dbReference type="NCBI Taxonomy" id="202260"/>
    <lineage>
        <taxon>Bacteria</taxon>
        <taxon>Bacillati</taxon>
        <taxon>Bacillota</taxon>
        <taxon>Bacilli</taxon>
        <taxon>Bacillales</taxon>
        <taxon>Bacillaceae</taxon>
        <taxon>Virgibacillus</taxon>
    </lineage>
</organism>
<dbReference type="InterPro" id="IPR036968">
    <property type="entry name" value="Enolpyruvate_Tfrase_sf"/>
</dbReference>
<keyword evidence="5 13" id="KW-0808">Transferase</keyword>
<accession>A0ABV7A7L1</accession>
<dbReference type="RefSeq" id="WP_390306470.1">
    <property type="nucleotide sequence ID" value="NZ_JBHRRZ010000017.1"/>
</dbReference>
<evidence type="ECO:0000256" key="12">
    <source>
        <dbReference type="ARBA" id="ARBA00047527"/>
    </source>
</evidence>